<keyword evidence="4 5" id="KW-0472">Membrane</keyword>
<dbReference type="PIRSF" id="PIRSF006060">
    <property type="entry name" value="AA_transporter"/>
    <property type="match status" value="1"/>
</dbReference>
<feature type="transmembrane region" description="Helical" evidence="5">
    <location>
        <begin position="154"/>
        <end position="175"/>
    </location>
</feature>
<feature type="transmembrane region" description="Helical" evidence="5">
    <location>
        <begin position="90"/>
        <end position="115"/>
    </location>
</feature>
<dbReference type="GO" id="GO:0016020">
    <property type="term" value="C:membrane"/>
    <property type="evidence" value="ECO:0007669"/>
    <property type="project" value="UniProtKB-SubCell"/>
</dbReference>
<feature type="domain" description="Amino acid permease/ SLC12A" evidence="6">
    <location>
        <begin position="31"/>
        <end position="367"/>
    </location>
</feature>
<feature type="transmembrane region" description="Helical" evidence="5">
    <location>
        <begin position="190"/>
        <end position="209"/>
    </location>
</feature>
<organism evidence="7 8">
    <name type="scientific">Brevibacterium casei</name>
    <dbReference type="NCBI Taxonomy" id="33889"/>
    <lineage>
        <taxon>Bacteria</taxon>
        <taxon>Bacillati</taxon>
        <taxon>Actinomycetota</taxon>
        <taxon>Actinomycetes</taxon>
        <taxon>Micrococcales</taxon>
        <taxon>Brevibacteriaceae</taxon>
        <taxon>Brevibacterium</taxon>
    </lineage>
</organism>
<reference evidence="7 8" key="1">
    <citation type="submission" date="2020-12" db="EMBL/GenBank/DDBJ databases">
        <title>FDA dAtabase for Regulatory Grade micrObial Sequences (FDA-ARGOS): Supporting development and validation of Infectious Disease Dx tests.</title>
        <authorList>
            <person name="Sproer C."/>
            <person name="Gronow S."/>
            <person name="Severitt S."/>
            <person name="Schroder I."/>
            <person name="Tallon L."/>
            <person name="Sadzewicz L."/>
            <person name="Zhao X."/>
            <person name="Boylan J."/>
            <person name="Ott S."/>
            <person name="Bowen H."/>
            <person name="Vavikolanu K."/>
            <person name="Mehta A."/>
            <person name="Aluvathingal J."/>
            <person name="Nadendla S."/>
            <person name="Lowell S."/>
            <person name="Myers T."/>
            <person name="Yan Y."/>
            <person name="Sichtig H."/>
        </authorList>
    </citation>
    <scope>NUCLEOTIDE SEQUENCE [LARGE SCALE GENOMIC DNA]</scope>
    <source>
        <strain evidence="7 8">FDAARGOS_990</strain>
    </source>
</reference>
<feature type="transmembrane region" description="Helical" evidence="5">
    <location>
        <begin position="127"/>
        <end position="147"/>
    </location>
</feature>
<dbReference type="Gene3D" id="1.20.1740.10">
    <property type="entry name" value="Amino acid/polyamine transporter I"/>
    <property type="match status" value="1"/>
</dbReference>
<evidence type="ECO:0000259" key="6">
    <source>
        <dbReference type="Pfam" id="PF00324"/>
    </source>
</evidence>
<accession>A0A7T3ZXK8</accession>
<dbReference type="PANTHER" id="PTHR42770">
    <property type="entry name" value="AMINO ACID TRANSPORTER-RELATED"/>
    <property type="match status" value="1"/>
</dbReference>
<dbReference type="PANTHER" id="PTHR42770:SF8">
    <property type="entry name" value="PUTRESCINE IMPORTER PUUP"/>
    <property type="match status" value="1"/>
</dbReference>
<evidence type="ECO:0000256" key="3">
    <source>
        <dbReference type="ARBA" id="ARBA00022989"/>
    </source>
</evidence>
<evidence type="ECO:0000256" key="4">
    <source>
        <dbReference type="ARBA" id="ARBA00023136"/>
    </source>
</evidence>
<dbReference type="InterPro" id="IPR004841">
    <property type="entry name" value="AA-permease/SLC12A_dom"/>
</dbReference>
<protein>
    <submittedName>
        <fullName evidence="7">APC family permease</fullName>
    </submittedName>
</protein>
<evidence type="ECO:0000256" key="2">
    <source>
        <dbReference type="ARBA" id="ARBA00022692"/>
    </source>
</evidence>
<gene>
    <name evidence="7" type="ORF">I6H47_11925</name>
</gene>
<feature type="transmembrane region" description="Helical" evidence="5">
    <location>
        <begin position="271"/>
        <end position="295"/>
    </location>
</feature>
<evidence type="ECO:0000313" key="8">
    <source>
        <dbReference type="Proteomes" id="UP000595374"/>
    </source>
</evidence>
<dbReference type="AlphaFoldDB" id="A0A7T3ZXK8"/>
<dbReference type="RefSeq" id="WP_198498710.1">
    <property type="nucleotide sequence ID" value="NZ_CP065989.1"/>
</dbReference>
<feature type="transmembrane region" description="Helical" evidence="5">
    <location>
        <begin position="410"/>
        <end position="428"/>
    </location>
</feature>
<feature type="transmembrane region" description="Helical" evidence="5">
    <location>
        <begin position="352"/>
        <end position="373"/>
    </location>
</feature>
<evidence type="ECO:0000313" key="7">
    <source>
        <dbReference type="EMBL" id="QQB13518.1"/>
    </source>
</evidence>
<evidence type="ECO:0000256" key="1">
    <source>
        <dbReference type="ARBA" id="ARBA00004141"/>
    </source>
</evidence>
<comment type="subcellular location">
    <subcellularLocation>
        <location evidence="1">Membrane</location>
        <topology evidence="1">Multi-pass membrane protein</topology>
    </subcellularLocation>
</comment>
<proteinExistence type="predicted"/>
<dbReference type="Pfam" id="PF00324">
    <property type="entry name" value="AA_permease"/>
    <property type="match status" value="1"/>
</dbReference>
<dbReference type="GO" id="GO:0055085">
    <property type="term" value="P:transmembrane transport"/>
    <property type="evidence" value="ECO:0007669"/>
    <property type="project" value="InterPro"/>
</dbReference>
<feature type="transmembrane region" description="Helical" evidence="5">
    <location>
        <begin position="16"/>
        <end position="42"/>
    </location>
</feature>
<keyword evidence="2 5" id="KW-0812">Transmembrane</keyword>
<keyword evidence="3 5" id="KW-1133">Transmembrane helix</keyword>
<sequence>MTHTTTAKSLIPQLNLVGIVVFGISYMAPSVVIATFGVIATLSQGATAMAYVFATGAMVLTALSYGKLARAYPASGSVYTYARRTLGSHIGFLSGWTILLDYLFLPMVAWLITALYFGAQFPVLPTWIWGVLIIATCTLINIIGLKLADRFNRVLLLIVMGGVLTLIGFGIAFASGNGNPVGPAAWPESATISAIAAGAAVAAYSFLGFDAVSTLSEEVKNPTTTVPRGIVLVVLTGGVIFVATSFVMQWAHPSLDFADPETAGYEVLTLIGGPIFAGIINSTLLVGGVASCLAVQASGSRLLFVMGRDGVFPKRVFGRLHNRFRTPVFNLVLIAAIGLAGQLLTVGDATSLINFGAFLAFAVANACVIALWWRHPDPGFKRRSVIGFVALPVLGIIVDVYLLLNLGSLAILIGLAWLGLGGGFLAVLTRGFTRPPPGLDFAGADEA</sequence>
<evidence type="ECO:0000256" key="5">
    <source>
        <dbReference type="SAM" id="Phobius"/>
    </source>
</evidence>
<feature type="transmembrane region" description="Helical" evidence="5">
    <location>
        <begin position="328"/>
        <end position="346"/>
    </location>
</feature>
<feature type="transmembrane region" description="Helical" evidence="5">
    <location>
        <begin position="385"/>
        <end position="404"/>
    </location>
</feature>
<dbReference type="InterPro" id="IPR050367">
    <property type="entry name" value="APC_superfamily"/>
</dbReference>
<dbReference type="EMBL" id="CP065989">
    <property type="protein sequence ID" value="QQB13518.1"/>
    <property type="molecule type" value="Genomic_DNA"/>
</dbReference>
<feature type="transmembrane region" description="Helical" evidence="5">
    <location>
        <begin position="48"/>
        <end position="69"/>
    </location>
</feature>
<dbReference type="Proteomes" id="UP000595374">
    <property type="component" value="Chromosome"/>
</dbReference>
<feature type="transmembrane region" description="Helical" evidence="5">
    <location>
        <begin position="230"/>
        <end position="251"/>
    </location>
</feature>
<name>A0A7T3ZXK8_9MICO</name>